<sequence length="96" mass="10727">MDILMLWGDVPLPAIMPPTETKGDGPSGTVRLSIVDGSKQVNPKALAELQSIEESIVHVILERPRLETFEISISKVYDEYSSVQHLQFSERSSTWT</sequence>
<dbReference type="EMBL" id="JBANQN010000010">
    <property type="protein sequence ID" value="KAK6778057.1"/>
    <property type="molecule type" value="Genomic_DNA"/>
</dbReference>
<reference evidence="1 2" key="1">
    <citation type="submission" date="2024-02" db="EMBL/GenBank/DDBJ databases">
        <title>de novo genome assembly of Solanum bulbocastanum strain 11H21.</title>
        <authorList>
            <person name="Hosaka A.J."/>
        </authorList>
    </citation>
    <scope>NUCLEOTIDE SEQUENCE [LARGE SCALE GENOMIC DNA]</scope>
    <source>
        <tissue evidence="1">Young leaves</tissue>
    </source>
</reference>
<gene>
    <name evidence="1" type="ORF">RDI58_024775</name>
</gene>
<comment type="caution">
    <text evidence="1">The sequence shown here is derived from an EMBL/GenBank/DDBJ whole genome shotgun (WGS) entry which is preliminary data.</text>
</comment>
<organism evidence="1 2">
    <name type="scientific">Solanum bulbocastanum</name>
    <name type="common">Wild potato</name>
    <dbReference type="NCBI Taxonomy" id="147425"/>
    <lineage>
        <taxon>Eukaryota</taxon>
        <taxon>Viridiplantae</taxon>
        <taxon>Streptophyta</taxon>
        <taxon>Embryophyta</taxon>
        <taxon>Tracheophyta</taxon>
        <taxon>Spermatophyta</taxon>
        <taxon>Magnoliopsida</taxon>
        <taxon>eudicotyledons</taxon>
        <taxon>Gunneridae</taxon>
        <taxon>Pentapetalae</taxon>
        <taxon>asterids</taxon>
        <taxon>lamiids</taxon>
        <taxon>Solanales</taxon>
        <taxon>Solanaceae</taxon>
        <taxon>Solanoideae</taxon>
        <taxon>Solaneae</taxon>
        <taxon>Solanum</taxon>
    </lineage>
</organism>
<accession>A0AAN8T2K6</accession>
<evidence type="ECO:0000313" key="1">
    <source>
        <dbReference type="EMBL" id="KAK6778057.1"/>
    </source>
</evidence>
<dbReference type="Proteomes" id="UP001371456">
    <property type="component" value="Unassembled WGS sequence"/>
</dbReference>
<dbReference type="AlphaFoldDB" id="A0AAN8T2K6"/>
<name>A0AAN8T2K6_SOLBU</name>
<proteinExistence type="predicted"/>
<keyword evidence="2" id="KW-1185">Reference proteome</keyword>
<evidence type="ECO:0000313" key="2">
    <source>
        <dbReference type="Proteomes" id="UP001371456"/>
    </source>
</evidence>
<protein>
    <submittedName>
        <fullName evidence="1">Uncharacterized protein</fullName>
    </submittedName>
</protein>